<dbReference type="EMBL" id="HG996467">
    <property type="protein sequence ID" value="CAG1860871.1"/>
    <property type="molecule type" value="Genomic_DNA"/>
</dbReference>
<evidence type="ECO:0000313" key="4">
    <source>
        <dbReference type="Proteomes" id="UP000012960"/>
    </source>
</evidence>
<name>A0A804HYG7_MUSAM</name>
<dbReference type="EnsemblPlants" id="Ma02_t02350.1">
    <property type="protein sequence ID" value="Ma02_p02350.1"/>
    <property type="gene ID" value="Ma02_g02350"/>
</dbReference>
<evidence type="ECO:0000256" key="1">
    <source>
        <dbReference type="SAM" id="MobiDB-lite"/>
    </source>
</evidence>
<dbReference type="InParanoid" id="A0A804HYG7"/>
<dbReference type="Gramene" id="Ma02_t02350.1">
    <property type="protein sequence ID" value="Ma02_p02350.1"/>
    <property type="gene ID" value="Ma02_g02350"/>
</dbReference>
<protein>
    <submittedName>
        <fullName evidence="2">(wild Malaysian banana) hypothetical protein</fullName>
    </submittedName>
</protein>
<keyword evidence="4" id="KW-1185">Reference proteome</keyword>
<sequence length="48" mass="4988">MPAASGRLSAPTQQSRATPALPLVAPPPSRLSWPCLRPATSCSKLVAF</sequence>
<gene>
    <name evidence="2" type="ORF">GSMUA_57650.1</name>
</gene>
<evidence type="ECO:0000313" key="3">
    <source>
        <dbReference type="EnsemblPlants" id="Ma02_p02350.1"/>
    </source>
</evidence>
<reference evidence="3" key="2">
    <citation type="submission" date="2021-05" db="UniProtKB">
        <authorList>
            <consortium name="EnsemblPlants"/>
        </authorList>
    </citation>
    <scope>IDENTIFICATION</scope>
    <source>
        <strain evidence="3">subsp. malaccensis</strain>
    </source>
</reference>
<accession>A0A804HYG7</accession>
<evidence type="ECO:0000313" key="2">
    <source>
        <dbReference type="EMBL" id="CAG1860871.1"/>
    </source>
</evidence>
<reference evidence="2" key="1">
    <citation type="submission" date="2021-03" db="EMBL/GenBank/DDBJ databases">
        <authorList>
            <consortium name="Genoscope - CEA"/>
            <person name="William W."/>
        </authorList>
    </citation>
    <scope>NUCLEOTIDE SEQUENCE</scope>
    <source>
        <strain evidence="2">Doubled-haploid Pahang</strain>
    </source>
</reference>
<proteinExistence type="predicted"/>
<dbReference type="AlphaFoldDB" id="A0A804HYG7"/>
<dbReference type="Proteomes" id="UP000012960">
    <property type="component" value="Unplaced"/>
</dbReference>
<organism evidence="3 4">
    <name type="scientific">Musa acuminata subsp. malaccensis</name>
    <name type="common">Wild banana</name>
    <name type="synonym">Musa malaccensis</name>
    <dbReference type="NCBI Taxonomy" id="214687"/>
    <lineage>
        <taxon>Eukaryota</taxon>
        <taxon>Viridiplantae</taxon>
        <taxon>Streptophyta</taxon>
        <taxon>Embryophyta</taxon>
        <taxon>Tracheophyta</taxon>
        <taxon>Spermatophyta</taxon>
        <taxon>Magnoliopsida</taxon>
        <taxon>Liliopsida</taxon>
        <taxon>Zingiberales</taxon>
        <taxon>Musaceae</taxon>
        <taxon>Musa</taxon>
    </lineage>
</organism>
<feature type="region of interest" description="Disordered" evidence="1">
    <location>
        <begin position="1"/>
        <end position="26"/>
    </location>
</feature>